<name>A0ABP8XC30_9MICO</name>
<feature type="region of interest" description="Disordered" evidence="1">
    <location>
        <begin position="37"/>
        <end position="70"/>
    </location>
</feature>
<dbReference type="Proteomes" id="UP001500843">
    <property type="component" value="Unassembled WGS sequence"/>
</dbReference>
<evidence type="ECO:0000313" key="3">
    <source>
        <dbReference type="Proteomes" id="UP001500843"/>
    </source>
</evidence>
<sequence>MGSLSPVPQHWNADQRAAADYYTGWWDENGNLAPWPEDFFLPDGTINPDWQPSPGDTVSDEDPNPDDPPF</sequence>
<accession>A0ABP8XC30</accession>
<comment type="caution">
    <text evidence="2">The sequence shown here is derived from an EMBL/GenBank/DDBJ whole genome shotgun (WGS) entry which is preliminary data.</text>
</comment>
<keyword evidence="3" id="KW-1185">Reference proteome</keyword>
<reference evidence="3" key="1">
    <citation type="journal article" date="2019" name="Int. J. Syst. Evol. Microbiol.">
        <title>The Global Catalogue of Microorganisms (GCM) 10K type strain sequencing project: providing services to taxonomists for standard genome sequencing and annotation.</title>
        <authorList>
            <consortium name="The Broad Institute Genomics Platform"/>
            <consortium name="The Broad Institute Genome Sequencing Center for Infectious Disease"/>
            <person name="Wu L."/>
            <person name="Ma J."/>
        </authorList>
    </citation>
    <scope>NUCLEOTIDE SEQUENCE [LARGE SCALE GENOMIC DNA]</scope>
    <source>
        <strain evidence="3">JCM 17975</strain>
    </source>
</reference>
<organism evidence="2 3">
    <name type="scientific">Promicromonospora umidemergens</name>
    <dbReference type="NCBI Taxonomy" id="629679"/>
    <lineage>
        <taxon>Bacteria</taxon>
        <taxon>Bacillati</taxon>
        <taxon>Actinomycetota</taxon>
        <taxon>Actinomycetes</taxon>
        <taxon>Micrococcales</taxon>
        <taxon>Promicromonosporaceae</taxon>
        <taxon>Promicromonospora</taxon>
    </lineage>
</organism>
<protein>
    <submittedName>
        <fullName evidence="2">Uncharacterized protein</fullName>
    </submittedName>
</protein>
<proteinExistence type="predicted"/>
<dbReference type="EMBL" id="BAABHM010000011">
    <property type="protein sequence ID" value="GAA4704491.1"/>
    <property type="molecule type" value="Genomic_DNA"/>
</dbReference>
<feature type="compositionally biased region" description="Acidic residues" evidence="1">
    <location>
        <begin position="58"/>
        <end position="70"/>
    </location>
</feature>
<evidence type="ECO:0000313" key="2">
    <source>
        <dbReference type="EMBL" id="GAA4704491.1"/>
    </source>
</evidence>
<gene>
    <name evidence="2" type="ORF">GCM10023198_27700</name>
</gene>
<evidence type="ECO:0000256" key="1">
    <source>
        <dbReference type="SAM" id="MobiDB-lite"/>
    </source>
</evidence>